<protein>
    <submittedName>
        <fullName evidence="1">Chromosome partition protein Smc</fullName>
    </submittedName>
</protein>
<name>A0A1B2F4K2_PSEPU</name>
<reference evidence="1" key="1">
    <citation type="submission" date="2016-07" db="EMBL/GenBank/DDBJ databases">
        <title>New class B carbapenemase carried by novel plasmid in Pseudomonas putida enviromental strain in eastern Amazonia.</title>
        <authorList>
            <person name="Souza C.O."/>
            <person name="Lima K.V."/>
            <person name="Brasiliense D.M."/>
            <person name="Perez-Chaparro P.J."/>
            <person name="Mamizuka E.M."/>
            <person name="Lima M.O."/>
            <person name="Lima L.N."/>
            <person name="McCulloch J.A."/>
        </authorList>
    </citation>
    <scope>NUCLEOTIDE SEQUENCE [LARGE SCALE GENOMIC DNA]</scope>
    <source>
        <strain evidence="1">IEC33019</strain>
    </source>
</reference>
<accession>A0A1B2F4K2</accession>
<gene>
    <name evidence="1" type="primary">smc_1</name>
    <name evidence="1" type="ORF">IEC33019_1531</name>
</gene>
<sequence>MSYYYSQEARVRISAFDQQSLTEFIEEVPHSYRKSCYDRMTAIDGFRSGTPTDFKAKQKRLISHLLHPLGGQKSEADWKAFANFWVEWARNHLHKDFPAGDKLPPANDAGPLFLAKLVERFPDAPRETVERLIAFSGFADHADTQTELSKFRTAAIVARDRLFEALPDRVGTLEDSVESLEATDDAFVEQLNALRLKDDNLAGELRDIRERATESTRDLAELRALTERLLAADEQLVSTVRALEENAMRAGASDEAAQDDIRSLSEAVKVLSERSGAWDEMTAHLSAIENRLKPITARETAWVETTEAVARLSERLETLQSSVGTVRSESPPTSQVRLFEAEPQGPLVEILSVETACDLISTNLQACGFVKGTALTVARQIIAALAAGQLIQFTGSLADVVADALAAAVGGSSYHEWRIPVGLVSDEAAAECLEIVGETSGCLALKGANRSAFEVYGSAIREVITRRQLAMSVYPRLALVASWAQGPAAFPGGGTLAELGPVFDTDVLPMRGVTSRLINVKYGHLAQESWDQLEGFDSGMSGALVAELEELLKEAGFQPGNLWRRCAERAYLRLRTAAGSSEEGDLYALLTAWALPWAKSTGGPVDDLARLAEQVMAQHQAETSHLEGA</sequence>
<dbReference type="AlphaFoldDB" id="A0A1B2F4K2"/>
<dbReference type="EMBL" id="CP016634">
    <property type="protein sequence ID" value="ANY87097.1"/>
    <property type="molecule type" value="Genomic_DNA"/>
</dbReference>
<evidence type="ECO:0000313" key="1">
    <source>
        <dbReference type="EMBL" id="ANY87097.1"/>
    </source>
</evidence>
<organism evidence="1">
    <name type="scientific">Pseudomonas putida</name>
    <name type="common">Arthrobacter siderocapsulatus</name>
    <dbReference type="NCBI Taxonomy" id="303"/>
    <lineage>
        <taxon>Bacteria</taxon>
        <taxon>Pseudomonadati</taxon>
        <taxon>Pseudomonadota</taxon>
        <taxon>Gammaproteobacteria</taxon>
        <taxon>Pseudomonadales</taxon>
        <taxon>Pseudomonadaceae</taxon>
        <taxon>Pseudomonas</taxon>
    </lineage>
</organism>
<dbReference type="RefSeq" id="WP_099593271.1">
    <property type="nucleotide sequence ID" value="NZ_CP016634.1"/>
</dbReference>
<proteinExistence type="predicted"/>